<dbReference type="GO" id="GO:0008270">
    <property type="term" value="F:zinc ion binding"/>
    <property type="evidence" value="ECO:0007669"/>
    <property type="project" value="UniProtKB-UniRule"/>
</dbReference>
<organism evidence="14 15">
    <name type="scientific">Sulfodiicoccus acidiphilus</name>
    <dbReference type="NCBI Taxonomy" id="1670455"/>
    <lineage>
        <taxon>Archaea</taxon>
        <taxon>Thermoproteota</taxon>
        <taxon>Thermoprotei</taxon>
        <taxon>Sulfolobales</taxon>
        <taxon>Sulfolobaceae</taxon>
        <taxon>Sulfodiicoccus</taxon>
    </lineage>
</organism>
<evidence type="ECO:0000313" key="14">
    <source>
        <dbReference type="EMBL" id="GGT93637.1"/>
    </source>
</evidence>
<feature type="domain" description="Alanyl-transfer RNA synthetases family profile" evidence="13">
    <location>
        <begin position="60"/>
        <end position="745"/>
    </location>
</feature>
<dbReference type="GO" id="GO:0005737">
    <property type="term" value="C:cytoplasm"/>
    <property type="evidence" value="ECO:0007669"/>
    <property type="project" value="UniProtKB-SubCell"/>
</dbReference>
<feature type="binding site" evidence="12">
    <location>
        <position position="602"/>
    </location>
    <ligand>
        <name>Zn(2+)</name>
        <dbReference type="ChEBI" id="CHEBI:29105"/>
    </ligand>
</feature>
<dbReference type="NCBIfam" id="TIGR03683">
    <property type="entry name" value="A-tRNA_syn_arch"/>
    <property type="match status" value="1"/>
</dbReference>
<evidence type="ECO:0000256" key="6">
    <source>
        <dbReference type="ARBA" id="ARBA00022741"/>
    </source>
</evidence>
<accession>A0A830H351</accession>
<dbReference type="Gene3D" id="3.30.930.10">
    <property type="entry name" value="Bira Bifunctional Protein, Domain 2"/>
    <property type="match status" value="1"/>
</dbReference>
<comment type="similarity">
    <text evidence="1 12">Belongs to the class-II aminoacyl-tRNA synthetase family.</text>
</comment>
<keyword evidence="9 12" id="KW-0694">RNA-binding</keyword>
<dbReference type="InterPro" id="IPR018162">
    <property type="entry name" value="Ala-tRNA-ligase_IIc_anticod-bd"/>
</dbReference>
<protein>
    <recommendedName>
        <fullName evidence="12">Alanine--tRNA ligase</fullName>
        <ecNumber evidence="12">6.1.1.7</ecNumber>
    </recommendedName>
    <alternativeName>
        <fullName evidence="12">Alanyl-tRNA synthetase</fullName>
        <shortName evidence="12">AlaRS</shortName>
    </alternativeName>
</protein>
<dbReference type="CDD" id="cd00673">
    <property type="entry name" value="AlaRS_core"/>
    <property type="match status" value="1"/>
</dbReference>
<dbReference type="InterPro" id="IPR018163">
    <property type="entry name" value="Thr/Ala-tRNA-synth_IIc_edit"/>
</dbReference>
<dbReference type="Proteomes" id="UP000616143">
    <property type="component" value="Unassembled WGS sequence"/>
</dbReference>
<comment type="cofactor">
    <cofactor evidence="12">
        <name>Zn(2+)</name>
        <dbReference type="ChEBI" id="CHEBI:29105"/>
    </cofactor>
    <text evidence="12">Binds 1 zinc ion per subunit.</text>
</comment>
<dbReference type="FunFam" id="3.30.54.20:FF:000004">
    <property type="entry name" value="Alanine--tRNA ligase"/>
    <property type="match status" value="1"/>
</dbReference>
<dbReference type="InterPro" id="IPR009000">
    <property type="entry name" value="Transl_B-barrel_sf"/>
</dbReference>
<keyword evidence="8 12" id="KW-0067">ATP-binding</keyword>
<evidence type="ECO:0000256" key="8">
    <source>
        <dbReference type="ARBA" id="ARBA00022840"/>
    </source>
</evidence>
<comment type="caution">
    <text evidence="14">The sequence shown here is derived from an EMBL/GenBank/DDBJ whole genome shotgun (WGS) entry which is preliminary data.</text>
</comment>
<keyword evidence="6 12" id="KW-0547">Nucleotide-binding</keyword>
<dbReference type="Gene3D" id="3.30.980.10">
    <property type="entry name" value="Threonyl-trna Synthetase, Chain A, domain 2"/>
    <property type="match status" value="1"/>
</dbReference>
<dbReference type="SMART" id="SM00863">
    <property type="entry name" value="tRNA_SAD"/>
    <property type="match status" value="1"/>
</dbReference>
<evidence type="ECO:0000256" key="12">
    <source>
        <dbReference type="HAMAP-Rule" id="MF_00036"/>
    </source>
</evidence>
<comment type="catalytic activity">
    <reaction evidence="12">
        <text>tRNA(Ala) + L-alanine + ATP = L-alanyl-tRNA(Ala) + AMP + diphosphate</text>
        <dbReference type="Rhea" id="RHEA:12540"/>
        <dbReference type="Rhea" id="RHEA-COMP:9657"/>
        <dbReference type="Rhea" id="RHEA-COMP:9923"/>
        <dbReference type="ChEBI" id="CHEBI:30616"/>
        <dbReference type="ChEBI" id="CHEBI:33019"/>
        <dbReference type="ChEBI" id="CHEBI:57972"/>
        <dbReference type="ChEBI" id="CHEBI:78442"/>
        <dbReference type="ChEBI" id="CHEBI:78497"/>
        <dbReference type="ChEBI" id="CHEBI:456215"/>
        <dbReference type="EC" id="6.1.1.7"/>
    </reaction>
</comment>
<comment type="domain">
    <text evidence="12">Consists of three domains; the N-terminal catalytic domain, the editing domain and the C-terminal C-Ala domain. The editing domain removes incorrectly charged amino acids, while the C-Ala domain, along with tRNA(Ala), serves as a bridge to cooperatively bring together the editing and aminoacylation centers thus stimulating deacylation of misacylated tRNAs.</text>
</comment>
<evidence type="ECO:0000256" key="10">
    <source>
        <dbReference type="ARBA" id="ARBA00022917"/>
    </source>
</evidence>
<dbReference type="EC" id="6.1.1.7" evidence="12"/>
<keyword evidence="4 12" id="KW-0436">Ligase</keyword>
<dbReference type="NCBIfam" id="TIGR00344">
    <property type="entry name" value="alaS"/>
    <property type="match status" value="1"/>
</dbReference>
<evidence type="ECO:0000256" key="2">
    <source>
        <dbReference type="ARBA" id="ARBA00022490"/>
    </source>
</evidence>
<evidence type="ECO:0000313" key="15">
    <source>
        <dbReference type="Proteomes" id="UP000616143"/>
    </source>
</evidence>
<dbReference type="PROSITE" id="PS50860">
    <property type="entry name" value="AA_TRNA_LIGASE_II_ALA"/>
    <property type="match status" value="1"/>
</dbReference>
<dbReference type="FunFam" id="3.30.980.10:FF:000004">
    <property type="entry name" value="Alanine--tRNA ligase, cytoplasmic"/>
    <property type="match status" value="1"/>
</dbReference>
<reference evidence="14" key="1">
    <citation type="journal article" date="2014" name="Int. J. Syst. Evol. Microbiol.">
        <title>Complete genome sequence of Corynebacterium casei LMG S-19264T (=DSM 44701T), isolated from a smear-ripened cheese.</title>
        <authorList>
            <consortium name="US DOE Joint Genome Institute (JGI-PGF)"/>
            <person name="Walter F."/>
            <person name="Albersmeier A."/>
            <person name="Kalinowski J."/>
            <person name="Ruckert C."/>
        </authorList>
    </citation>
    <scope>NUCLEOTIDE SEQUENCE</scope>
    <source>
        <strain evidence="14">JCM 31740</strain>
    </source>
</reference>
<dbReference type="InterPro" id="IPR045864">
    <property type="entry name" value="aa-tRNA-synth_II/BPL/LPL"/>
</dbReference>
<keyword evidence="11 12" id="KW-0030">Aminoacyl-tRNA synthetase</keyword>
<dbReference type="GO" id="GO:0005524">
    <property type="term" value="F:ATP binding"/>
    <property type="evidence" value="ECO:0007669"/>
    <property type="project" value="UniProtKB-UniRule"/>
</dbReference>
<comment type="function">
    <text evidence="12">Catalyzes the attachment of alanine to tRNA(Ala) in a two-step reaction: alanine is first activated by ATP to form Ala-AMP and then transferred to the acceptor end of tRNA(Ala). Also edits incorrectly charged Ser-tRNA(Ala) and Gly-tRNA(Ala) via its editing domain.</text>
</comment>
<name>A0A830H351_9CREN</name>
<dbReference type="SUPFAM" id="SSF55681">
    <property type="entry name" value="Class II aaRS and biotin synthetases"/>
    <property type="match status" value="1"/>
</dbReference>
<dbReference type="Pfam" id="PF01411">
    <property type="entry name" value="tRNA-synt_2c"/>
    <property type="match status" value="1"/>
</dbReference>
<keyword evidence="3 12" id="KW-0820">tRNA-binding</keyword>
<dbReference type="PRINTS" id="PR00980">
    <property type="entry name" value="TRNASYNTHALA"/>
</dbReference>
<evidence type="ECO:0000256" key="11">
    <source>
        <dbReference type="ARBA" id="ARBA00023146"/>
    </source>
</evidence>
<evidence type="ECO:0000256" key="3">
    <source>
        <dbReference type="ARBA" id="ARBA00022555"/>
    </source>
</evidence>
<dbReference type="GO" id="GO:0002161">
    <property type="term" value="F:aminoacyl-tRNA deacylase activity"/>
    <property type="evidence" value="ECO:0007669"/>
    <property type="project" value="TreeGrafter"/>
</dbReference>
<feature type="binding site" evidence="12">
    <location>
        <position position="702"/>
    </location>
    <ligand>
        <name>Zn(2+)</name>
        <dbReference type="ChEBI" id="CHEBI:29105"/>
    </ligand>
</feature>
<dbReference type="HAMAP" id="MF_00036_A">
    <property type="entry name" value="Ala_tRNA_synth_A"/>
    <property type="match status" value="1"/>
</dbReference>
<dbReference type="GO" id="GO:0004813">
    <property type="term" value="F:alanine-tRNA ligase activity"/>
    <property type="evidence" value="ECO:0007669"/>
    <property type="project" value="UniProtKB-UniRule"/>
</dbReference>
<gene>
    <name evidence="12" type="primary">alaS</name>
    <name evidence="14" type="ORF">GCM10007116_09200</name>
</gene>
<comment type="subcellular location">
    <subcellularLocation>
        <location evidence="12">Cytoplasm</location>
    </subcellularLocation>
</comment>
<dbReference type="RefSeq" id="WP_188848440.1">
    <property type="nucleotide sequence ID" value="NZ_BMQS01000007.1"/>
</dbReference>
<dbReference type="SUPFAM" id="SSF55186">
    <property type="entry name" value="ThrRS/AlaRS common domain"/>
    <property type="match status" value="1"/>
</dbReference>
<dbReference type="InterPro" id="IPR050058">
    <property type="entry name" value="Ala-tRNA_ligase"/>
</dbReference>
<dbReference type="Gene3D" id="2.40.30.130">
    <property type="match status" value="1"/>
</dbReference>
<keyword evidence="7 12" id="KW-0862">Zinc</keyword>
<dbReference type="PANTHER" id="PTHR11777">
    <property type="entry name" value="ALANYL-TRNA SYNTHETASE"/>
    <property type="match status" value="1"/>
</dbReference>
<reference evidence="14" key="2">
    <citation type="submission" date="2020-09" db="EMBL/GenBank/DDBJ databases">
        <authorList>
            <person name="Sun Q."/>
            <person name="Ohkuma M."/>
        </authorList>
    </citation>
    <scope>NUCLEOTIDE SEQUENCE</scope>
    <source>
        <strain evidence="14">JCM 31740</strain>
    </source>
</reference>
<dbReference type="InterPro" id="IPR018165">
    <property type="entry name" value="Ala-tRNA-synth_IIc_core"/>
</dbReference>
<dbReference type="AlphaFoldDB" id="A0A830H351"/>
<keyword evidence="10 12" id="KW-0648">Protein biosynthesis</keyword>
<evidence type="ECO:0000259" key="13">
    <source>
        <dbReference type="PROSITE" id="PS50860"/>
    </source>
</evidence>
<keyword evidence="5 12" id="KW-0479">Metal-binding</keyword>
<sequence>MSNAQENEYRLDFFKDRGYARKLCTSCGTPFWTKGENQTCADVPCTEYYFFDLPISSHKLSVREARRKFISFFASRGHTPIPPKPVLARWREDLYLTIASIVDFQPHVTSGIAPPPANPLVVSQPCIRLDDIDNVGVTFGRHLTTFEMAAHHAFNYPDKFIYWKEDTVRLAKEFFVEEIGVPEEFLNFKESWWEGGGNAGPCFEVTVGGLEVATLVFMQYSARDGKYEPLQLKIVDTGYGVERIAWLTQKSPTAFHAIYGDLVPTFFRKLGVQEPEEEVLRTASVLAGRIDPDHWETVKRHREEVARRTGRSLKLVEDQLNDAAKVFQVLDHTKTLTLMLGDGMVPSNSGEGYLGRLVLRRALKVMKLLGAEPNLTDLIRTQIGFWGDDFPQMKRNIRYILEVVEDEQRKFQEILNKVPSLALSLSKRGKVTSDDLAATYDSHGVPPDLLSSELRKYGVVVNVPENFYAVVARRHQAAPLKGGKEERLPKELQQLVEGLPKTEKVFYQDQYRREVEAVVLAANGRYVVLDRTVFYPQGGGQLGDRGKLVGDQEEEVVDTQEVKGVVVHVLERDTVLRVGQKVRASIDWERRYRLMRHHTGTHVVLAAAKRVLGEHVWQAGAEKTPEKGRLDITHYKTPTEEEVREIEELANFAVIDRRPVRSITMTRTEAESKFGVNIYEGGVPMTRDIRLLEIQDWDVEACGGTHVLNTGEIGSIKVVNVERIQDGVVRLEFVAGDQVSRYASSLEGTMKHIAELIGASEAQLVGRLRRRLEEERRTEDLLRKYREAYEEALVRGVSWTTVDGFRISILDELFDDELSKRVMRRLTERERTVAVQVGKERVQIATSRDVKVEPLIKKLVEVGGKGGGKGTMGIVSIRMEKEAVLKLLSEALRGSS</sequence>
<dbReference type="Gene3D" id="3.30.54.20">
    <property type="match status" value="1"/>
</dbReference>
<evidence type="ECO:0000256" key="7">
    <source>
        <dbReference type="ARBA" id="ARBA00022833"/>
    </source>
</evidence>
<dbReference type="EMBL" id="BMQS01000007">
    <property type="protein sequence ID" value="GGT93637.1"/>
    <property type="molecule type" value="Genomic_DNA"/>
</dbReference>
<keyword evidence="2 12" id="KW-0963">Cytoplasm</keyword>
<evidence type="ECO:0000256" key="5">
    <source>
        <dbReference type="ARBA" id="ARBA00022723"/>
    </source>
</evidence>
<dbReference type="SUPFAM" id="SSF101353">
    <property type="entry name" value="Putative anticodon-binding domain of alanyl-tRNA synthetase (AlaRS)"/>
    <property type="match status" value="1"/>
</dbReference>
<dbReference type="Pfam" id="PF07973">
    <property type="entry name" value="tRNA_SAD"/>
    <property type="match status" value="1"/>
</dbReference>
<dbReference type="InterPro" id="IPR022429">
    <property type="entry name" value="Ala-tRNA_lgiase_arc"/>
</dbReference>
<feature type="binding site" evidence="12">
    <location>
        <position position="706"/>
    </location>
    <ligand>
        <name>Zn(2+)</name>
        <dbReference type="ChEBI" id="CHEBI:29105"/>
    </ligand>
</feature>
<dbReference type="InterPro" id="IPR012947">
    <property type="entry name" value="tRNA_SAD"/>
</dbReference>
<dbReference type="InterPro" id="IPR018164">
    <property type="entry name" value="Ala-tRNA-synth_IIc_N"/>
</dbReference>
<proteinExistence type="inferred from homology"/>
<evidence type="ECO:0000256" key="9">
    <source>
        <dbReference type="ARBA" id="ARBA00022884"/>
    </source>
</evidence>
<dbReference type="InterPro" id="IPR002318">
    <property type="entry name" value="Ala-tRNA-lgiase_IIc"/>
</dbReference>
<evidence type="ECO:0000256" key="1">
    <source>
        <dbReference type="ARBA" id="ARBA00008226"/>
    </source>
</evidence>
<feature type="binding site" evidence="12">
    <location>
        <position position="598"/>
    </location>
    <ligand>
        <name>Zn(2+)</name>
        <dbReference type="ChEBI" id="CHEBI:29105"/>
    </ligand>
</feature>
<dbReference type="GO" id="GO:0006419">
    <property type="term" value="P:alanyl-tRNA aminoacylation"/>
    <property type="evidence" value="ECO:0007669"/>
    <property type="project" value="UniProtKB-UniRule"/>
</dbReference>
<dbReference type="OrthoDB" id="7506at2157"/>
<dbReference type="FunFam" id="3.30.930.10:FF:000056">
    <property type="entry name" value="Alanine--tRNA ligase"/>
    <property type="match status" value="1"/>
</dbReference>
<dbReference type="GO" id="GO:0000049">
    <property type="term" value="F:tRNA binding"/>
    <property type="evidence" value="ECO:0007669"/>
    <property type="project" value="UniProtKB-KW"/>
</dbReference>
<evidence type="ECO:0000256" key="4">
    <source>
        <dbReference type="ARBA" id="ARBA00022598"/>
    </source>
</evidence>
<dbReference type="SUPFAM" id="SSF50447">
    <property type="entry name" value="Translation proteins"/>
    <property type="match status" value="1"/>
</dbReference>
<dbReference type="PANTHER" id="PTHR11777:SF9">
    <property type="entry name" value="ALANINE--TRNA LIGASE, CYTOPLASMIC"/>
    <property type="match status" value="1"/>
</dbReference>